<accession>A0A6B0VEP6</accession>
<evidence type="ECO:0000256" key="1">
    <source>
        <dbReference type="ARBA" id="ARBA00022468"/>
    </source>
</evidence>
<feature type="region of interest" description="Disordered" evidence="2">
    <location>
        <begin position="444"/>
        <end position="491"/>
    </location>
</feature>
<feature type="region of interest" description="Disordered" evidence="2">
    <location>
        <begin position="1"/>
        <end position="29"/>
    </location>
</feature>
<feature type="compositionally biased region" description="Polar residues" evidence="2">
    <location>
        <begin position="444"/>
        <end position="460"/>
    </location>
</feature>
<dbReference type="Gene3D" id="1.10.472.80">
    <property type="entry name" value="Ypt/Rab-GAP domain of gyp1p, domain 3"/>
    <property type="match status" value="1"/>
</dbReference>
<proteinExistence type="predicted"/>
<dbReference type="GO" id="GO:0005096">
    <property type="term" value="F:GTPase activator activity"/>
    <property type="evidence" value="ECO:0007669"/>
    <property type="project" value="UniProtKB-KW"/>
</dbReference>
<keyword evidence="1" id="KW-0343">GTPase activation</keyword>
<dbReference type="PROSITE" id="PS50086">
    <property type="entry name" value="TBC_RABGAP"/>
    <property type="match status" value="1"/>
</dbReference>
<evidence type="ECO:0000313" key="4">
    <source>
        <dbReference type="EMBL" id="MXV00483.1"/>
    </source>
</evidence>
<dbReference type="AlphaFoldDB" id="A0A6B0VEP6"/>
<protein>
    <submittedName>
        <fullName evidence="4">Putative ypt/rab-specific gtpase-activating protein gyp6</fullName>
    </submittedName>
</protein>
<evidence type="ECO:0000256" key="2">
    <source>
        <dbReference type="SAM" id="MobiDB-lite"/>
    </source>
</evidence>
<dbReference type="Gene3D" id="1.10.8.270">
    <property type="entry name" value="putative rabgap domain of human tbc1 domain family member 14 like domains"/>
    <property type="match status" value="1"/>
</dbReference>
<dbReference type="PANTHER" id="PTHR22957">
    <property type="entry name" value="TBC1 DOMAIN FAMILY MEMBER GTPASE-ACTIVATING PROTEIN"/>
    <property type="match status" value="1"/>
</dbReference>
<dbReference type="FunFam" id="1.10.8.270:FF:000011">
    <property type="entry name" value="TBC1 domain family member 5"/>
    <property type="match status" value="1"/>
</dbReference>
<name>A0A6B0VEP6_IXORI</name>
<evidence type="ECO:0000259" key="3">
    <source>
        <dbReference type="PROSITE" id="PS50086"/>
    </source>
</evidence>
<dbReference type="GO" id="GO:0005737">
    <property type="term" value="C:cytoplasm"/>
    <property type="evidence" value="ECO:0007669"/>
    <property type="project" value="UniProtKB-ARBA"/>
</dbReference>
<dbReference type="SUPFAM" id="SSF47923">
    <property type="entry name" value="Ypt/Rab-GAP domain of gyp1p"/>
    <property type="match status" value="2"/>
</dbReference>
<dbReference type="Pfam" id="PF00566">
    <property type="entry name" value="RabGAP-TBC"/>
    <property type="match status" value="1"/>
</dbReference>
<feature type="domain" description="Rab-GAP TBC" evidence="3">
    <location>
        <begin position="63"/>
        <end position="345"/>
    </location>
</feature>
<organism evidence="4">
    <name type="scientific">Ixodes ricinus</name>
    <name type="common">Common tick</name>
    <name type="synonym">Acarus ricinus</name>
    <dbReference type="NCBI Taxonomy" id="34613"/>
    <lineage>
        <taxon>Eukaryota</taxon>
        <taxon>Metazoa</taxon>
        <taxon>Ecdysozoa</taxon>
        <taxon>Arthropoda</taxon>
        <taxon>Chelicerata</taxon>
        <taxon>Arachnida</taxon>
        <taxon>Acari</taxon>
        <taxon>Parasitiformes</taxon>
        <taxon>Ixodida</taxon>
        <taxon>Ixodoidea</taxon>
        <taxon>Ixodidae</taxon>
        <taxon>Ixodinae</taxon>
        <taxon>Ixodes</taxon>
    </lineage>
</organism>
<feature type="region of interest" description="Disordered" evidence="2">
    <location>
        <begin position="692"/>
        <end position="712"/>
    </location>
</feature>
<dbReference type="FunFam" id="1.10.472.80:FF:000038">
    <property type="entry name" value="TBC1 domain family member 5"/>
    <property type="match status" value="1"/>
</dbReference>
<dbReference type="InterPro" id="IPR000195">
    <property type="entry name" value="Rab-GAP-TBC_dom"/>
</dbReference>
<sequence>MESSLFGFEPVESLPSPQRNSEPKTGPNGAHCGSTKYCQEWFSLFELGNITHKLHNKAMSLELADCKFRSICWKVFLECLPDSRDDWICVTRSMRQKYESLLEKTCQNPRLEPEDLDLSYNNPLSQEESSPWHQFFEDSELRVMIKQDVIRTFPEIEFFQTSDVQQMMVNVLFHYARQHPQISYRQGMHELLAPIIFVLHSDQQAFLHALELGFIKELPSNLREDIRELLNPDFTEHDAFFLFCQVMEAVESWYTWTENYTKLDQFSFMPFSKTNLLGVHNGLGVKLCKINQAMLKTQDPAVFAHLENMEIPLHVFGIRWLRLLFGREFILPELLILWDAIFADSLAFNLVDHIFVAMLTCIRKLLLNADYAQCLSYLMKYPAGRKVTYILQLALHMKDPKKYVKPAEQELDVYGFSTAPRGSAKYARQMDCGLPTAPVRPTTLGISTQGFRANSEPTTLESDSDVSDEASAPAGGSKGKSPVKGQRRPNQVWSFKGIKKTAITQSLNLLANGNGDALTEKEMVQLNASNRRVGDPSTSLRDAHRAPGTELSALRKEVREMRSVMDTCWRQMSSNLSLLQDCVLSQRQEREHDIVLALARLKRVRDTLKGAIECTDSSQEEEDGNPDYVMEEWTLVSSDEPGRTEGAAVMRDADSVSLGSWGSGERTSLLLRDSDPHTQEVKKQFLTALVQNQKGSSPGHVEQAAAATEAPS</sequence>
<dbReference type="PANTHER" id="PTHR22957:SF337">
    <property type="entry name" value="TBC1 DOMAIN FAMILY MEMBER 5"/>
    <property type="match status" value="1"/>
</dbReference>
<dbReference type="EMBL" id="GIFC01018399">
    <property type="protein sequence ID" value="MXV00483.1"/>
    <property type="molecule type" value="Transcribed_RNA"/>
</dbReference>
<dbReference type="InterPro" id="IPR035969">
    <property type="entry name" value="Rab-GAP_TBC_sf"/>
</dbReference>
<dbReference type="SMART" id="SM00164">
    <property type="entry name" value="TBC"/>
    <property type="match status" value="1"/>
</dbReference>
<reference evidence="4" key="1">
    <citation type="submission" date="2019-12" db="EMBL/GenBank/DDBJ databases">
        <title>An insight into the sialome of adult female Ixodes ricinus ticks feeding for 6 days.</title>
        <authorList>
            <person name="Perner J."/>
            <person name="Ribeiro J.M.C."/>
        </authorList>
    </citation>
    <scope>NUCLEOTIDE SEQUENCE</scope>
    <source>
        <strain evidence="4">Semi-engorged</strain>
        <tissue evidence="4">Salivary glands</tissue>
    </source>
</reference>